<protein>
    <submittedName>
        <fullName evidence="1">Uncharacterized protein</fullName>
    </submittedName>
</protein>
<proteinExistence type="predicted"/>
<dbReference type="AlphaFoldDB" id="A0AAN9A0D7"/>
<dbReference type="Proteomes" id="UP001381693">
    <property type="component" value="Unassembled WGS sequence"/>
</dbReference>
<gene>
    <name evidence="1" type="ORF">SK128_022120</name>
</gene>
<evidence type="ECO:0000313" key="1">
    <source>
        <dbReference type="EMBL" id="KAK7075606.1"/>
    </source>
</evidence>
<keyword evidence="2" id="KW-1185">Reference proteome</keyword>
<organism evidence="1 2">
    <name type="scientific">Halocaridina rubra</name>
    <name type="common">Hawaiian red shrimp</name>
    <dbReference type="NCBI Taxonomy" id="373956"/>
    <lineage>
        <taxon>Eukaryota</taxon>
        <taxon>Metazoa</taxon>
        <taxon>Ecdysozoa</taxon>
        <taxon>Arthropoda</taxon>
        <taxon>Crustacea</taxon>
        <taxon>Multicrustacea</taxon>
        <taxon>Malacostraca</taxon>
        <taxon>Eumalacostraca</taxon>
        <taxon>Eucarida</taxon>
        <taxon>Decapoda</taxon>
        <taxon>Pleocyemata</taxon>
        <taxon>Caridea</taxon>
        <taxon>Atyoidea</taxon>
        <taxon>Atyidae</taxon>
        <taxon>Halocaridina</taxon>
    </lineage>
</organism>
<comment type="caution">
    <text evidence="1">The sequence shown here is derived from an EMBL/GenBank/DDBJ whole genome shotgun (WGS) entry which is preliminary data.</text>
</comment>
<dbReference type="EMBL" id="JAXCGZ010010353">
    <property type="protein sequence ID" value="KAK7075606.1"/>
    <property type="molecule type" value="Genomic_DNA"/>
</dbReference>
<feature type="non-terminal residue" evidence="1">
    <location>
        <position position="1"/>
    </location>
</feature>
<sequence>VRQRTRSQPPFCLTALQNRYERDRAEIQINITRQLVIDVLGLYEKSLLVDLKIEASRGNIYCHQLFFSARVPAIWRLLREISKYQRPLGGPPENIFSIQLPNLECQELQQFIR</sequence>
<reference evidence="1 2" key="1">
    <citation type="submission" date="2023-11" db="EMBL/GenBank/DDBJ databases">
        <title>Halocaridina rubra genome assembly.</title>
        <authorList>
            <person name="Smith C."/>
        </authorList>
    </citation>
    <scope>NUCLEOTIDE SEQUENCE [LARGE SCALE GENOMIC DNA]</scope>
    <source>
        <strain evidence="1">EP-1</strain>
        <tissue evidence="1">Whole</tissue>
    </source>
</reference>
<accession>A0AAN9A0D7</accession>
<name>A0AAN9A0D7_HALRR</name>
<evidence type="ECO:0000313" key="2">
    <source>
        <dbReference type="Proteomes" id="UP001381693"/>
    </source>
</evidence>